<dbReference type="EMBL" id="CP097899">
    <property type="protein sequence ID" value="URN92815.1"/>
    <property type="molecule type" value="Genomic_DNA"/>
</dbReference>
<organism evidence="10 11">
    <name type="scientific">Candidatus Pristimantibacillus lignocellulolyticus</name>
    <dbReference type="NCBI Taxonomy" id="2994561"/>
    <lineage>
        <taxon>Bacteria</taxon>
        <taxon>Bacillati</taxon>
        <taxon>Bacillota</taxon>
        <taxon>Bacilli</taxon>
        <taxon>Bacillales</taxon>
        <taxon>Paenibacillaceae</taxon>
        <taxon>Candidatus Pristimantibacillus</taxon>
    </lineage>
</organism>
<keyword evidence="1" id="KW-0547">Nucleotide-binding</keyword>
<dbReference type="InterPro" id="IPR001650">
    <property type="entry name" value="Helicase_C-like"/>
</dbReference>
<evidence type="ECO:0000256" key="6">
    <source>
        <dbReference type="SAM" id="MobiDB-lite"/>
    </source>
</evidence>
<evidence type="ECO:0000256" key="1">
    <source>
        <dbReference type="ARBA" id="ARBA00022741"/>
    </source>
</evidence>
<dbReference type="InterPro" id="IPR027417">
    <property type="entry name" value="P-loop_NTPase"/>
</dbReference>
<proteinExistence type="predicted"/>
<evidence type="ECO:0000256" key="2">
    <source>
        <dbReference type="ARBA" id="ARBA00022801"/>
    </source>
</evidence>
<evidence type="ECO:0000256" key="3">
    <source>
        <dbReference type="ARBA" id="ARBA00022806"/>
    </source>
</evidence>
<gene>
    <name evidence="10" type="ORF">NAG76_13275</name>
</gene>
<feature type="compositionally biased region" description="Basic and acidic residues" evidence="6">
    <location>
        <begin position="387"/>
        <end position="404"/>
    </location>
</feature>
<sequence>MSSTKWAELGINDVLSSALVKQGIVEPTEVQQQAIQLLIEGKDISVKSQTGSGKTLAFLLPILQNINVESKSIQAVVLAPTQELAMQIVRVAESYGELLGVRVQQLIGGAAAKRQIEKLKLNPHIVIGTPGRMNELVKSKRLKLHQVKYLVIDEADQTFELGTPTDTENLLFNVNKLRQTAFFSATYPETTMSRYEGRWMKQPHHIMITPAEKVASTIEHFYVVCDQRSKLDTARRLLRTLNASSALLFVNDTNQISNWETKMKYEGFKIESLFGEADKQRRSATLTAFREGKLDAILSTDVAARGIDIVDLPLVIQIEPAVDADHYVHRAGRTGRMGKSGLVISIITPHEKFIMDKFMKQLHINIEERILFRGKLLNEAQVAEATKYKPAEKSISRKPVEASDRLQSSSSKGKQAESIKSTPVQGSSTANINSRAIKAQEIYRSGEERQISTSNNSDSSNNGSVKKDKKTGPIAKATSKKKANGGKNKGAPKWLKEKRQTTDN</sequence>
<accession>A0A9J6Z9X7</accession>
<dbReference type="KEGG" id="plig:NAG76_13275"/>
<feature type="compositionally biased region" description="Basic and acidic residues" evidence="6">
    <location>
        <begin position="494"/>
        <end position="504"/>
    </location>
</feature>
<evidence type="ECO:0000256" key="5">
    <source>
        <dbReference type="PROSITE-ProRule" id="PRU00552"/>
    </source>
</evidence>
<dbReference type="Gene3D" id="3.40.50.300">
    <property type="entry name" value="P-loop containing nucleotide triphosphate hydrolases"/>
    <property type="match status" value="2"/>
</dbReference>
<dbReference type="Proteomes" id="UP001056756">
    <property type="component" value="Chromosome"/>
</dbReference>
<evidence type="ECO:0000313" key="11">
    <source>
        <dbReference type="Proteomes" id="UP001056756"/>
    </source>
</evidence>
<feature type="domain" description="Helicase ATP-binding" evidence="7">
    <location>
        <begin position="35"/>
        <end position="205"/>
    </location>
</feature>
<dbReference type="GO" id="GO:0005524">
    <property type="term" value="F:ATP binding"/>
    <property type="evidence" value="ECO:0007669"/>
    <property type="project" value="UniProtKB-KW"/>
</dbReference>
<dbReference type="InterPro" id="IPR044742">
    <property type="entry name" value="DEAD/DEAH_RhlB"/>
</dbReference>
<dbReference type="PROSITE" id="PS51195">
    <property type="entry name" value="Q_MOTIF"/>
    <property type="match status" value="1"/>
</dbReference>
<dbReference type="InterPro" id="IPR014001">
    <property type="entry name" value="Helicase_ATP-bd"/>
</dbReference>
<dbReference type="PANTHER" id="PTHR47963:SF3">
    <property type="entry name" value="DEAD-BOX ATP-DEPENDENT RNA HELICASE 47, MITOCHONDRIAL"/>
    <property type="match status" value="1"/>
</dbReference>
<dbReference type="InterPro" id="IPR014014">
    <property type="entry name" value="RNA_helicase_DEAD_Q_motif"/>
</dbReference>
<dbReference type="CDD" id="cd18787">
    <property type="entry name" value="SF2_C_DEAD"/>
    <property type="match status" value="1"/>
</dbReference>
<keyword evidence="4" id="KW-0067">ATP-binding</keyword>
<dbReference type="GO" id="GO:0003724">
    <property type="term" value="F:RNA helicase activity"/>
    <property type="evidence" value="ECO:0007669"/>
    <property type="project" value="InterPro"/>
</dbReference>
<dbReference type="InterPro" id="IPR011545">
    <property type="entry name" value="DEAD/DEAH_box_helicase_dom"/>
</dbReference>
<feature type="compositionally biased region" description="Low complexity" evidence="6">
    <location>
        <begin position="452"/>
        <end position="464"/>
    </location>
</feature>
<feature type="domain" description="Helicase C-terminal" evidence="8">
    <location>
        <begin position="217"/>
        <end position="377"/>
    </location>
</feature>
<feature type="domain" description="DEAD-box RNA helicase Q" evidence="9">
    <location>
        <begin position="4"/>
        <end position="32"/>
    </location>
</feature>
<evidence type="ECO:0000259" key="9">
    <source>
        <dbReference type="PROSITE" id="PS51195"/>
    </source>
</evidence>
<feature type="short sequence motif" description="Q motif" evidence="5">
    <location>
        <begin position="4"/>
        <end position="32"/>
    </location>
</feature>
<keyword evidence="3 10" id="KW-0347">Helicase</keyword>
<keyword evidence="2" id="KW-0378">Hydrolase</keyword>
<dbReference type="Pfam" id="PF00271">
    <property type="entry name" value="Helicase_C"/>
    <property type="match status" value="1"/>
</dbReference>
<dbReference type="SMART" id="SM00490">
    <property type="entry name" value="HELICc"/>
    <property type="match status" value="1"/>
</dbReference>
<evidence type="ECO:0000256" key="4">
    <source>
        <dbReference type="ARBA" id="ARBA00022840"/>
    </source>
</evidence>
<dbReference type="AlphaFoldDB" id="A0A9J6Z9X7"/>
<dbReference type="SUPFAM" id="SSF52540">
    <property type="entry name" value="P-loop containing nucleoside triphosphate hydrolases"/>
    <property type="match status" value="2"/>
</dbReference>
<dbReference type="SMART" id="SM00487">
    <property type="entry name" value="DEXDc"/>
    <property type="match status" value="1"/>
</dbReference>
<protein>
    <submittedName>
        <fullName evidence="10">DEAD/DEAH box helicase</fullName>
    </submittedName>
</protein>
<dbReference type="CDD" id="cd00268">
    <property type="entry name" value="DEADc"/>
    <property type="match status" value="1"/>
</dbReference>
<evidence type="ECO:0000313" key="10">
    <source>
        <dbReference type="EMBL" id="URN92815.1"/>
    </source>
</evidence>
<dbReference type="GO" id="GO:0003723">
    <property type="term" value="F:RNA binding"/>
    <property type="evidence" value="ECO:0007669"/>
    <property type="project" value="TreeGrafter"/>
</dbReference>
<feature type="compositionally biased region" description="Polar residues" evidence="6">
    <location>
        <begin position="405"/>
        <end position="434"/>
    </location>
</feature>
<dbReference type="PROSITE" id="PS51194">
    <property type="entry name" value="HELICASE_CTER"/>
    <property type="match status" value="1"/>
</dbReference>
<dbReference type="GO" id="GO:0016787">
    <property type="term" value="F:hydrolase activity"/>
    <property type="evidence" value="ECO:0007669"/>
    <property type="project" value="UniProtKB-KW"/>
</dbReference>
<dbReference type="Pfam" id="PF00270">
    <property type="entry name" value="DEAD"/>
    <property type="match status" value="1"/>
</dbReference>
<dbReference type="InterPro" id="IPR050547">
    <property type="entry name" value="DEAD_box_RNA_helicases"/>
</dbReference>
<dbReference type="PANTHER" id="PTHR47963">
    <property type="entry name" value="DEAD-BOX ATP-DEPENDENT RNA HELICASE 47, MITOCHONDRIAL"/>
    <property type="match status" value="1"/>
</dbReference>
<dbReference type="PROSITE" id="PS51192">
    <property type="entry name" value="HELICASE_ATP_BIND_1"/>
    <property type="match status" value="1"/>
</dbReference>
<reference evidence="10" key="1">
    <citation type="submission" date="2022-05" db="EMBL/GenBank/DDBJ databases">
        <title>Novel bacterial taxa in a minimal lignocellulolytic consortium and its capacity to transform plastics disclosed by genome-resolved metagenomics.</title>
        <authorList>
            <person name="Rodriguez C.A.D."/>
            <person name="Diaz-Garcia L."/>
            <person name="Herrera K."/>
            <person name="Tarazona N.A."/>
            <person name="Sproer C."/>
            <person name="Overmann J."/>
            <person name="Jimenez D.J."/>
        </authorList>
    </citation>
    <scope>NUCLEOTIDE SEQUENCE</scope>
    <source>
        <strain evidence="10">MAG5</strain>
    </source>
</reference>
<feature type="region of interest" description="Disordered" evidence="6">
    <location>
        <begin position="387"/>
        <end position="504"/>
    </location>
</feature>
<evidence type="ECO:0000259" key="8">
    <source>
        <dbReference type="PROSITE" id="PS51194"/>
    </source>
</evidence>
<name>A0A9J6Z9X7_9BACL</name>
<evidence type="ECO:0000259" key="7">
    <source>
        <dbReference type="PROSITE" id="PS51192"/>
    </source>
</evidence>